<comment type="caution">
    <text evidence="8">The sequence shown here is derived from an EMBL/GenBank/DDBJ whole genome shotgun (WGS) entry which is preliminary data.</text>
</comment>
<keyword evidence="4" id="KW-0560">Oxidoreductase</keyword>
<dbReference type="GO" id="GO:0016491">
    <property type="term" value="F:oxidoreductase activity"/>
    <property type="evidence" value="ECO:0007669"/>
    <property type="project" value="UniProtKB-KW"/>
</dbReference>
<dbReference type="Gene3D" id="3.40.47.10">
    <property type="match status" value="2"/>
</dbReference>
<dbReference type="InterPro" id="IPR036291">
    <property type="entry name" value="NAD(P)-bd_dom_sf"/>
</dbReference>
<reference evidence="8 9" key="1">
    <citation type="submission" date="2020-05" db="EMBL/GenBank/DDBJ databases">
        <title>Identification and distribution of gene clusters putatively required for synthesis of sphingolipid metabolism inhibitors in phylogenetically diverse species of the filamentous fungus Fusarium.</title>
        <authorList>
            <person name="Kim H.-S."/>
            <person name="Busman M."/>
            <person name="Brown D.W."/>
            <person name="Divon H."/>
            <person name="Uhlig S."/>
            <person name="Proctor R.H."/>
        </authorList>
    </citation>
    <scope>NUCLEOTIDE SEQUENCE [LARGE SCALE GENOMIC DNA]</scope>
    <source>
        <strain evidence="8 9">NRRL 20693</strain>
    </source>
</reference>
<dbReference type="InterPro" id="IPR014030">
    <property type="entry name" value="Ketoacyl_synth_N"/>
</dbReference>
<evidence type="ECO:0000256" key="1">
    <source>
        <dbReference type="ARBA" id="ARBA00022450"/>
    </source>
</evidence>
<dbReference type="InterPro" id="IPR013154">
    <property type="entry name" value="ADH-like_N"/>
</dbReference>
<dbReference type="InterPro" id="IPR032821">
    <property type="entry name" value="PKS_assoc"/>
</dbReference>
<dbReference type="EMBL" id="JAAGWQ010000129">
    <property type="protein sequence ID" value="KAF5665007.1"/>
    <property type="molecule type" value="Genomic_DNA"/>
</dbReference>
<dbReference type="Gene3D" id="3.40.50.720">
    <property type="entry name" value="NAD(P)-binding Rossmann-like Domain"/>
    <property type="match status" value="2"/>
</dbReference>
<dbReference type="Gene3D" id="3.90.180.10">
    <property type="entry name" value="Medium-chain alcohol dehydrogenases, catalytic domain"/>
    <property type="match status" value="1"/>
</dbReference>
<dbReference type="PANTHER" id="PTHR45681:SF6">
    <property type="entry name" value="POLYKETIDE SYNTHASE 37"/>
    <property type="match status" value="1"/>
</dbReference>
<dbReference type="PANTHER" id="PTHR45681">
    <property type="entry name" value="POLYKETIDE SYNTHASE 44-RELATED"/>
    <property type="match status" value="1"/>
</dbReference>
<dbReference type="CDD" id="cd05195">
    <property type="entry name" value="enoyl_red"/>
    <property type="match status" value="1"/>
</dbReference>
<feature type="region of interest" description="Disordered" evidence="6">
    <location>
        <begin position="1"/>
        <end position="41"/>
    </location>
</feature>
<dbReference type="GO" id="GO:1901336">
    <property type="term" value="P:lactone biosynthetic process"/>
    <property type="evidence" value="ECO:0007669"/>
    <property type="project" value="UniProtKB-ARBA"/>
</dbReference>
<dbReference type="InterPro" id="IPR013968">
    <property type="entry name" value="PKS_KR"/>
</dbReference>
<evidence type="ECO:0000256" key="5">
    <source>
        <dbReference type="ARBA" id="ARBA00023268"/>
    </source>
</evidence>
<dbReference type="InterPro" id="IPR011032">
    <property type="entry name" value="GroES-like_sf"/>
</dbReference>
<feature type="domain" description="Enoyl reductase (ER)" evidence="7">
    <location>
        <begin position="282"/>
        <end position="605"/>
    </location>
</feature>
<organism evidence="8 9">
    <name type="scientific">Fusarium heterosporum</name>
    <dbReference type="NCBI Taxonomy" id="42747"/>
    <lineage>
        <taxon>Eukaryota</taxon>
        <taxon>Fungi</taxon>
        <taxon>Dikarya</taxon>
        <taxon>Ascomycota</taxon>
        <taxon>Pezizomycotina</taxon>
        <taxon>Sordariomycetes</taxon>
        <taxon>Hypocreomycetidae</taxon>
        <taxon>Hypocreales</taxon>
        <taxon>Nectriaceae</taxon>
        <taxon>Fusarium</taxon>
        <taxon>Fusarium heterosporum species complex</taxon>
    </lineage>
</organism>
<dbReference type="InterPro" id="IPR020843">
    <property type="entry name" value="ER"/>
</dbReference>
<feature type="compositionally biased region" description="Polar residues" evidence="6">
    <location>
        <begin position="1"/>
        <end position="36"/>
    </location>
</feature>
<dbReference type="Proteomes" id="UP000567885">
    <property type="component" value="Unassembled WGS sequence"/>
</dbReference>
<dbReference type="Pfam" id="PF16197">
    <property type="entry name" value="KAsynt_C_assoc"/>
    <property type="match status" value="1"/>
</dbReference>
<dbReference type="AlphaFoldDB" id="A0A8H5T8E1"/>
<keyword evidence="3" id="KW-0808">Transferase</keyword>
<proteinExistence type="predicted"/>
<evidence type="ECO:0000256" key="2">
    <source>
        <dbReference type="ARBA" id="ARBA00022553"/>
    </source>
</evidence>
<dbReference type="Pfam" id="PF08659">
    <property type="entry name" value="KR"/>
    <property type="match status" value="1"/>
</dbReference>
<dbReference type="GO" id="GO:0044550">
    <property type="term" value="P:secondary metabolite biosynthetic process"/>
    <property type="evidence" value="ECO:0007669"/>
    <property type="project" value="UniProtKB-ARBA"/>
</dbReference>
<accession>A0A8H5T8E1</accession>
<evidence type="ECO:0000313" key="8">
    <source>
        <dbReference type="EMBL" id="KAF5665007.1"/>
    </source>
</evidence>
<dbReference type="InterPro" id="IPR013149">
    <property type="entry name" value="ADH-like_C"/>
</dbReference>
<dbReference type="Pfam" id="PF00109">
    <property type="entry name" value="ketoacyl-synt"/>
    <property type="match status" value="1"/>
</dbReference>
<dbReference type="OrthoDB" id="329835at2759"/>
<name>A0A8H5T8E1_FUSHE</name>
<keyword evidence="5" id="KW-0511">Multifunctional enzyme</keyword>
<dbReference type="InterPro" id="IPR016039">
    <property type="entry name" value="Thiolase-like"/>
</dbReference>
<evidence type="ECO:0000259" key="7">
    <source>
        <dbReference type="SMART" id="SM00829"/>
    </source>
</evidence>
<keyword evidence="1" id="KW-0596">Phosphopantetheine</keyword>
<evidence type="ECO:0000256" key="4">
    <source>
        <dbReference type="ARBA" id="ARBA00023002"/>
    </source>
</evidence>
<dbReference type="SUPFAM" id="SSF51735">
    <property type="entry name" value="NAD(P)-binding Rossmann-fold domains"/>
    <property type="match status" value="1"/>
</dbReference>
<protein>
    <submittedName>
        <fullName evidence="8">Polyketide synthase</fullName>
    </submittedName>
</protein>
<dbReference type="FunFam" id="3.40.50.720:FF:000209">
    <property type="entry name" value="Polyketide synthase Pks12"/>
    <property type="match status" value="1"/>
</dbReference>
<dbReference type="Pfam" id="PF08240">
    <property type="entry name" value="ADH_N"/>
    <property type="match status" value="1"/>
</dbReference>
<dbReference type="Pfam" id="PF00107">
    <property type="entry name" value="ADH_zinc_N"/>
    <property type="match status" value="1"/>
</dbReference>
<keyword evidence="2" id="KW-0597">Phosphoprotein</keyword>
<dbReference type="SUPFAM" id="SSF50129">
    <property type="entry name" value="GroES-like"/>
    <property type="match status" value="1"/>
</dbReference>
<dbReference type="SMART" id="SM00829">
    <property type="entry name" value="PKS_ER"/>
    <property type="match status" value="1"/>
</dbReference>
<evidence type="ECO:0000313" key="9">
    <source>
        <dbReference type="Proteomes" id="UP000567885"/>
    </source>
</evidence>
<keyword evidence="9" id="KW-1185">Reference proteome</keyword>
<evidence type="ECO:0000256" key="6">
    <source>
        <dbReference type="SAM" id="MobiDB-lite"/>
    </source>
</evidence>
<dbReference type="InterPro" id="IPR050444">
    <property type="entry name" value="Polyketide_Synthase"/>
</dbReference>
<sequence length="651" mass="71289">MISTKVTKDQTNGHTNGYTDHYSNGGSAANGQASELSRSDLIDQKDVHKPIAIIGMGMRLPGGVHNAEAYWNLLVNGKDGRCQVPKDRYNIDTWYGPGRVTHVVTKYGHFLEELNLANINFKTPNPKIPWEEAKLKVPLRATSWLADKLERVAVNSFGIGGANAHDIPFCWVTGACQIDCKNPDYALVNGMARSIRQETGIDLVTFELELFGESAWGTLSVLLETFLSRVIDGEMDTDIESEYAFHAGTIQVGRMHWINVNSELQDKGPGVRMQSLVIDKPGIIQTLHWKQKTSPVLKGENWVQVDTRAVGLNFKDILIAMGIVEATNDGLVAGDFGFEGAGVVARVGSGVQHLVVGDRVAFSSTGCFSTLQAMPEIYCTKIHEYLTFEEAATMQCVFGTAMYGLVDLARLEAGQSVLIHSACGGIRQAAIQIAKMIGAEIFCTVGSEGKIEYLMSVFGIPRDHIFNSRDSSFRQGIVKATYGRGVDVVLNSFSGELLHELWNCVARFGIMVEIGKRDFMGKAELAMDRFDNDRTFVGLDHTELWAHKPKVASRVLNKIMELCGSATQFAESNPAFFEELASLGCSTQVASGNINNRADVEKAVASAINPIAGVLQAAMDANFVDMNFDVWQTAVLPKVLGTWNFEEALKK</sequence>
<dbReference type="GO" id="GO:0016746">
    <property type="term" value="F:acyltransferase activity"/>
    <property type="evidence" value="ECO:0007669"/>
    <property type="project" value="InterPro"/>
</dbReference>
<gene>
    <name evidence="8" type="ORF">FHETE_6867</name>
</gene>
<evidence type="ECO:0000256" key="3">
    <source>
        <dbReference type="ARBA" id="ARBA00022679"/>
    </source>
</evidence>
<dbReference type="SUPFAM" id="SSF53901">
    <property type="entry name" value="Thiolase-like"/>
    <property type="match status" value="2"/>
</dbReference>